<feature type="transmembrane region" description="Helical" evidence="1">
    <location>
        <begin position="498"/>
        <end position="516"/>
    </location>
</feature>
<feature type="transmembrane region" description="Helical" evidence="1">
    <location>
        <begin position="462"/>
        <end position="486"/>
    </location>
</feature>
<feature type="transmembrane region" description="Helical" evidence="1">
    <location>
        <begin position="78"/>
        <end position="98"/>
    </location>
</feature>
<keyword evidence="3" id="KW-1185">Reference proteome</keyword>
<feature type="transmembrane region" description="Helical" evidence="1">
    <location>
        <begin position="128"/>
        <end position="146"/>
    </location>
</feature>
<feature type="transmembrane region" description="Helical" evidence="1">
    <location>
        <begin position="217"/>
        <end position="244"/>
    </location>
</feature>
<feature type="transmembrane region" description="Helical" evidence="1">
    <location>
        <begin position="335"/>
        <end position="354"/>
    </location>
</feature>
<feature type="transmembrane region" description="Helical" evidence="1">
    <location>
        <begin position="183"/>
        <end position="205"/>
    </location>
</feature>
<evidence type="ECO:0000313" key="2">
    <source>
        <dbReference type="EMBL" id="OAF18838.1"/>
    </source>
</evidence>
<accession>A0A176ZE57</accession>
<protein>
    <recommendedName>
        <fullName evidence="4">O-antigen polymerase</fullName>
    </recommendedName>
</protein>
<dbReference type="EMBL" id="LSEF01000029">
    <property type="protein sequence ID" value="OAF18838.1"/>
    <property type="molecule type" value="Genomic_DNA"/>
</dbReference>
<dbReference type="RefSeq" id="WP_063677338.1">
    <property type="nucleotide sequence ID" value="NZ_LSEF01000029.1"/>
</dbReference>
<evidence type="ECO:0000256" key="1">
    <source>
        <dbReference type="SAM" id="Phobius"/>
    </source>
</evidence>
<feature type="transmembrane region" description="Helical" evidence="1">
    <location>
        <begin position="103"/>
        <end position="122"/>
    </location>
</feature>
<dbReference type="AlphaFoldDB" id="A0A176ZE57"/>
<dbReference type="GeneID" id="32583851"/>
<sequence>MTGRDLRSEPREWVVGATPGSFASTIFAASRRAVSASLAEKLSLTIWLFCVSVAWAAVRSGFVVKSASGEVLDNSVPLWIRLAFFAAFVIPALSFFLVRKDRFWLLGLGSTVGILPEVPTIPFVRDNAHFLIILSAAAVVLHWAMFRPKERPSNFARIYAGYIAVCGMSVIVNFLLYQSVWQLKVGISFLIFFSALAVMIVSVSCASKSRWETVESLVEGLAWGAIGQSVIAVFALPLLLSLPFEEGADTLFGLAYYDRYKSTMPGPVNLGMFFVAVLPLVLLWMRWGGSIIRTRVGWFYLQMAPWLVVITGSRTARVVMIGIILSLFLKATTRRSALMILPSTAAAFYVGFYFESFPAAVRTMFGDATAATMSIKGRFFDVSDRTGLIQSALDALPILGQNPLANSLYVPDQSATLYIAPLASLLPAKIVTILNLLFGYGSGVAGYVLSGYPSPHTTILNLLIDTGILGFILCCTFFVWLAARLFVRSFSRSDPHAITIWLCFLSYGASSVANGTYVPQWWGYYSVILILASAAAANSITGQRSRLLEGTSHPEFEKNT</sequence>
<reference evidence="2 3" key="1">
    <citation type="submission" date="2016-02" db="EMBL/GenBank/DDBJ databases">
        <title>Draft genome sequence of the strain BR 10247T Bradyrhizobium neotropicale isolated from nodules of Centrolobium paraense.</title>
        <authorList>
            <person name="Simoes-Araujo J.L."/>
            <person name="Barauna A.C."/>
            <person name="Silva K."/>
            <person name="Zilli J.E."/>
        </authorList>
    </citation>
    <scope>NUCLEOTIDE SEQUENCE [LARGE SCALE GENOMIC DNA]</scope>
    <source>
        <strain evidence="2 3">BR 10247</strain>
    </source>
</reference>
<evidence type="ECO:0000313" key="3">
    <source>
        <dbReference type="Proteomes" id="UP000077173"/>
    </source>
</evidence>
<proteinExistence type="predicted"/>
<feature type="transmembrane region" description="Helical" evidence="1">
    <location>
        <begin position="522"/>
        <end position="540"/>
    </location>
</feature>
<feature type="transmembrane region" description="Helical" evidence="1">
    <location>
        <begin position="42"/>
        <end position="58"/>
    </location>
</feature>
<feature type="transmembrane region" description="Helical" evidence="1">
    <location>
        <begin position="430"/>
        <end position="450"/>
    </location>
</feature>
<feature type="transmembrane region" description="Helical" evidence="1">
    <location>
        <begin position="264"/>
        <end position="285"/>
    </location>
</feature>
<organism evidence="2 3">
    <name type="scientific">Bradyrhizobium neotropicale</name>
    <dbReference type="NCBI Taxonomy" id="1497615"/>
    <lineage>
        <taxon>Bacteria</taxon>
        <taxon>Pseudomonadati</taxon>
        <taxon>Pseudomonadota</taxon>
        <taxon>Alphaproteobacteria</taxon>
        <taxon>Hyphomicrobiales</taxon>
        <taxon>Nitrobacteraceae</taxon>
        <taxon>Bradyrhizobium</taxon>
    </lineage>
</organism>
<dbReference type="Proteomes" id="UP000077173">
    <property type="component" value="Unassembled WGS sequence"/>
</dbReference>
<keyword evidence="1" id="KW-0472">Membrane</keyword>
<keyword evidence="1" id="KW-0812">Transmembrane</keyword>
<keyword evidence="1" id="KW-1133">Transmembrane helix</keyword>
<feature type="transmembrane region" description="Helical" evidence="1">
    <location>
        <begin position="158"/>
        <end position="177"/>
    </location>
</feature>
<name>A0A176ZE57_9BRAD</name>
<gene>
    <name evidence="2" type="ORF">AXW67_39790</name>
</gene>
<comment type="caution">
    <text evidence="2">The sequence shown here is derived from an EMBL/GenBank/DDBJ whole genome shotgun (WGS) entry which is preliminary data.</text>
</comment>
<evidence type="ECO:0008006" key="4">
    <source>
        <dbReference type="Google" id="ProtNLM"/>
    </source>
</evidence>